<keyword evidence="2" id="KW-1185">Reference proteome</keyword>
<accession>A0ABY4W9X8</accession>
<evidence type="ECO:0000313" key="2">
    <source>
        <dbReference type="Proteomes" id="UP001056500"/>
    </source>
</evidence>
<reference evidence="1" key="1">
    <citation type="submission" date="2022-06" db="EMBL/GenBank/DDBJ databases">
        <title>Genome sequencing of Brevibacillus sp. BB3-R1.</title>
        <authorList>
            <person name="Heo J."/>
            <person name="Lee D."/>
            <person name="Won M."/>
            <person name="Han B.-H."/>
            <person name="Hong S.-B."/>
            <person name="Kwon S.-W."/>
        </authorList>
    </citation>
    <scope>NUCLEOTIDE SEQUENCE</scope>
    <source>
        <strain evidence="1">BB3-R1</strain>
    </source>
</reference>
<name>A0ABY4W9X8_9BACL</name>
<protein>
    <submittedName>
        <fullName evidence="1">Uncharacterized protein</fullName>
    </submittedName>
</protein>
<dbReference type="EMBL" id="CP098755">
    <property type="protein sequence ID" value="USG63729.1"/>
    <property type="molecule type" value="Genomic_DNA"/>
</dbReference>
<proteinExistence type="predicted"/>
<sequence length="96" mass="11001">MLDLTQHHGENFEQAIREGYANKFSTKNGTKFLVKQKFGLIDGADHETRKESLEGLNLKDDEVDWLRSALSRNWEGVVEEQQDSGKKTIAIRLARL</sequence>
<dbReference type="RefSeq" id="WP_251870808.1">
    <property type="nucleotide sequence ID" value="NZ_CP098755.1"/>
</dbReference>
<evidence type="ECO:0000313" key="1">
    <source>
        <dbReference type="EMBL" id="USG63729.1"/>
    </source>
</evidence>
<dbReference type="Proteomes" id="UP001056500">
    <property type="component" value="Chromosome"/>
</dbReference>
<organism evidence="1 2">
    <name type="scientific">Brevibacillus ruminantium</name>
    <dbReference type="NCBI Taxonomy" id="2950604"/>
    <lineage>
        <taxon>Bacteria</taxon>
        <taxon>Bacillati</taxon>
        <taxon>Bacillota</taxon>
        <taxon>Bacilli</taxon>
        <taxon>Bacillales</taxon>
        <taxon>Paenibacillaceae</taxon>
        <taxon>Brevibacillus</taxon>
    </lineage>
</organism>
<gene>
    <name evidence="1" type="ORF">NDK47_16280</name>
</gene>